<dbReference type="Pfam" id="PF00443">
    <property type="entry name" value="UCH"/>
    <property type="match status" value="1"/>
</dbReference>
<evidence type="ECO:0000259" key="4">
    <source>
        <dbReference type="PROSITE" id="PS50235"/>
    </source>
</evidence>
<dbReference type="InterPro" id="IPR027806">
    <property type="entry name" value="HARBI1_dom"/>
</dbReference>
<sequence length="703" mass="79392">MEPDNAPSHADGGLLNVHGKSHVLVTVQALLHCAHFLEFLCSDAHHKNNCGIRDQCIICCLKNIYRDLCDKKLSDPAPLIAKWYSASCHMSPERQNSPLIVMTVFVNLIRLEYADAGYSSALDLDSSPVAKIWKYLVKTDVSCPSCGSVEEDQVKSVVEFKRKSLPNLQNAIVKTLFDSIEEVCPHCKKNQAQVNVKTVELPKCLIVHMENCTLQSQLPFELAIRGTKLSLKCLIVDPKGVQRSCFIITNCPDYKFRRFDDTQITLVSPQMLSTVDFYTNSSVMVLYETKVKKQVKINHKQIIKPNRGTHGMKILSYPDVSALPPPQPNRDMGDQENMVESQRTCNEGVQTESKCMIDRGVQTIPYYSYETCKCSPKFKFFTGLDVEDFITLFDLIGGHETISTLKRKYTGSTPKKIRPQKLTSEDKLFMFLLRLRRGLPLEELAEMFGIGHTLVHDVCYIMTRLLYLTFKSMEDDMFPTAAEQRKYKPQKMKHFKNLRILLDGLSIFIEAPSNFEQQGNTYSSYKGCNVIIFSVGISCNCATVFCSDGMEGSMSDKGVIVNSNLLSRLQKGDGVMTDRGYELTAELQEIGCEFYKPPTLGERRNFTKEEEILTKAIASARIYTEHAIADIKDNRLLKGVLPFKLLPVVDNLVYIAAYLRNFGSSRIHDKRFVVSDVQSETLDDPGQIHEGQGNDSVVKETEE</sequence>
<dbReference type="InterPro" id="IPR027805">
    <property type="entry name" value="Transposase_HTH_dom"/>
</dbReference>
<evidence type="ECO:0000256" key="1">
    <source>
        <dbReference type="ARBA" id="ARBA00001968"/>
    </source>
</evidence>
<dbReference type="InterPro" id="IPR001394">
    <property type="entry name" value="Peptidase_C19_UCH"/>
</dbReference>
<keyword evidence="5" id="KW-1185">Reference proteome</keyword>
<dbReference type="Gene3D" id="3.90.70.10">
    <property type="entry name" value="Cysteine proteinases"/>
    <property type="match status" value="1"/>
</dbReference>
<gene>
    <name evidence="6" type="primary">LOC113218153</name>
</gene>
<dbReference type="GO" id="GO:0046872">
    <property type="term" value="F:metal ion binding"/>
    <property type="evidence" value="ECO:0007669"/>
    <property type="project" value="UniProtKB-KW"/>
</dbReference>
<dbReference type="Pfam" id="PF13613">
    <property type="entry name" value="HTH_Tnp_4"/>
    <property type="match status" value="1"/>
</dbReference>
<dbReference type="GO" id="GO:0016579">
    <property type="term" value="P:protein deubiquitination"/>
    <property type="evidence" value="ECO:0007669"/>
    <property type="project" value="InterPro"/>
</dbReference>
<dbReference type="SUPFAM" id="SSF54001">
    <property type="entry name" value="Cysteine proteinases"/>
    <property type="match status" value="1"/>
</dbReference>
<dbReference type="PROSITE" id="PS50235">
    <property type="entry name" value="USP_3"/>
    <property type="match status" value="1"/>
</dbReference>
<name>A0A9C6X779_FRAOC</name>
<dbReference type="RefSeq" id="XP_052130459.1">
    <property type="nucleotide sequence ID" value="XM_052274499.1"/>
</dbReference>
<accession>A0A9C6X779</accession>
<dbReference type="InterPro" id="IPR038765">
    <property type="entry name" value="Papain-like_cys_pep_sf"/>
</dbReference>
<dbReference type="GeneID" id="113218153"/>
<dbReference type="PANTHER" id="PTHR23080">
    <property type="entry name" value="THAP DOMAIN PROTEIN"/>
    <property type="match status" value="1"/>
</dbReference>
<dbReference type="OrthoDB" id="6423901at2759"/>
<dbReference type="GO" id="GO:0004843">
    <property type="term" value="F:cysteine-type deubiquitinase activity"/>
    <property type="evidence" value="ECO:0007669"/>
    <property type="project" value="InterPro"/>
</dbReference>
<dbReference type="InterPro" id="IPR028889">
    <property type="entry name" value="USP"/>
</dbReference>
<dbReference type="Proteomes" id="UP000504606">
    <property type="component" value="Unplaced"/>
</dbReference>
<dbReference type="KEGG" id="foc:113218153"/>
<evidence type="ECO:0000313" key="5">
    <source>
        <dbReference type="Proteomes" id="UP000504606"/>
    </source>
</evidence>
<proteinExistence type="predicted"/>
<comment type="cofactor">
    <cofactor evidence="1">
        <name>a divalent metal cation</name>
        <dbReference type="ChEBI" id="CHEBI:60240"/>
    </cofactor>
</comment>
<dbReference type="CDD" id="cd02257">
    <property type="entry name" value="Peptidase_C19"/>
    <property type="match status" value="1"/>
</dbReference>
<evidence type="ECO:0000256" key="3">
    <source>
        <dbReference type="SAM" id="MobiDB-lite"/>
    </source>
</evidence>
<feature type="domain" description="USP" evidence="4">
    <location>
        <begin position="12"/>
        <end position="290"/>
    </location>
</feature>
<dbReference type="AlphaFoldDB" id="A0A9C6X779"/>
<evidence type="ECO:0000256" key="2">
    <source>
        <dbReference type="ARBA" id="ARBA00022723"/>
    </source>
</evidence>
<feature type="region of interest" description="Disordered" evidence="3">
    <location>
        <begin position="682"/>
        <end position="703"/>
    </location>
</feature>
<organism evidence="5 6">
    <name type="scientific">Frankliniella occidentalis</name>
    <name type="common">Western flower thrips</name>
    <name type="synonym">Euthrips occidentalis</name>
    <dbReference type="NCBI Taxonomy" id="133901"/>
    <lineage>
        <taxon>Eukaryota</taxon>
        <taxon>Metazoa</taxon>
        <taxon>Ecdysozoa</taxon>
        <taxon>Arthropoda</taxon>
        <taxon>Hexapoda</taxon>
        <taxon>Insecta</taxon>
        <taxon>Pterygota</taxon>
        <taxon>Neoptera</taxon>
        <taxon>Paraneoptera</taxon>
        <taxon>Thysanoptera</taxon>
        <taxon>Terebrantia</taxon>
        <taxon>Thripoidea</taxon>
        <taxon>Thripidae</taxon>
        <taxon>Frankliniella</taxon>
    </lineage>
</organism>
<dbReference type="Pfam" id="PF13359">
    <property type="entry name" value="DDE_Tnp_4"/>
    <property type="match status" value="1"/>
</dbReference>
<reference evidence="6" key="1">
    <citation type="submission" date="2025-08" db="UniProtKB">
        <authorList>
            <consortium name="RefSeq"/>
        </authorList>
    </citation>
    <scope>IDENTIFICATION</scope>
    <source>
        <tissue evidence="6">Whole organism</tissue>
    </source>
</reference>
<keyword evidence="2" id="KW-0479">Metal-binding</keyword>
<protein>
    <submittedName>
        <fullName evidence="6">Uncharacterized protein LOC113218153</fullName>
    </submittedName>
</protein>
<evidence type="ECO:0000313" key="6">
    <source>
        <dbReference type="RefSeq" id="XP_052130459.1"/>
    </source>
</evidence>